<protein>
    <submittedName>
        <fullName evidence="7">U3 small nucleolar RNA-associated protein 6</fullName>
    </submittedName>
</protein>
<reference evidence="7 8" key="2">
    <citation type="journal article" date="2014" name="BMC Genomics">
        <title>An improved genome of the model marine alga Ostreococcus tauri unfolds by assessing Illumina de novo assemblies.</title>
        <authorList>
            <person name="Blanc-Mathieu R."/>
            <person name="Verhelst B."/>
            <person name="Derelle E."/>
            <person name="Rombauts S."/>
            <person name="Bouget F.Y."/>
            <person name="Carre I."/>
            <person name="Chateau A."/>
            <person name="Eyre-Walker A."/>
            <person name="Grimsley N."/>
            <person name="Moreau H."/>
            <person name="Piegu B."/>
            <person name="Rivals E."/>
            <person name="Schackwitz W."/>
            <person name="Van de Peer Y."/>
            <person name="Piganeau G."/>
        </authorList>
    </citation>
    <scope>NUCLEOTIDE SEQUENCE [LARGE SCALE GENOMIC DNA]</scope>
    <source>
        <strain evidence="8">OTTH 0595 / CCAP 157/2 / RCC745</strain>
    </source>
</reference>
<dbReference type="AlphaFoldDB" id="A0A090M7D4"/>
<comment type="caution">
    <text evidence="7">The sequence shown here is derived from an EMBL/GenBank/DDBJ whole genome shotgun (WGS) entry which is preliminary data.</text>
</comment>
<evidence type="ECO:0000313" key="7">
    <source>
        <dbReference type="EMBL" id="CEG00948.1"/>
    </source>
</evidence>
<evidence type="ECO:0000256" key="5">
    <source>
        <dbReference type="ARBA" id="ARBA00023242"/>
    </source>
</evidence>
<dbReference type="InParanoid" id="A0A090M7D4"/>
<dbReference type="Pfam" id="PF23240">
    <property type="entry name" value="HAT_PRP39_N"/>
    <property type="match status" value="1"/>
</dbReference>
<dbReference type="Gene3D" id="1.25.40.10">
    <property type="entry name" value="Tetratricopeptide repeat domain"/>
    <property type="match status" value="1"/>
</dbReference>
<keyword evidence="5" id="KW-0539">Nucleus</keyword>
<dbReference type="InterPro" id="IPR003107">
    <property type="entry name" value="HAT"/>
</dbReference>
<comment type="similarity">
    <text evidence="2">Belongs to the UTP6 family.</text>
</comment>
<dbReference type="Pfam" id="PF08640">
    <property type="entry name" value="U3_assoc_6"/>
    <property type="match status" value="1"/>
</dbReference>
<sequence>MNTIEEALDSSVDQLSQLELAYSVNSTQTRQILAKRSQYEHFLARRTSSTESAFFAYASYELALASTLTSRNKRQDRNKVNSVIFRHVRGILARAVREHVWSLRLWHIFVRFCEEHGSSRLLSRALARALRYHSTCVGLWLRAAAFEFQTNQNMNAARSLFHRALRSCDQNQDIWIAYFRLEIMYANMLKTRQDVLISGSPRERGNKSTNEVKFDVVHGALALCVFQKAIESQKGQKDRAFTMMRMFAVATDLHSPSRLLKHMRLSDESSTSVAAVFLNDASSHNIQSFSSLHMFLKLRDHHKTIFRQIRNSSLNTTKFNYLAEAWTDPSFLINGVSRRDNVAILVARQGTLDSYLCYVYNRQLKLAMEVNVLSREQDYLHKGGTFRALNCLSDDSFQS</sequence>
<keyword evidence="4" id="KW-0677">Repeat</keyword>
<accession>A0A090M7D4</accession>
<name>A0A090M7D4_OSTTA</name>
<gene>
    <name evidence="7" type="ORF">OT_ostta02g00960</name>
</gene>
<dbReference type="PANTHER" id="PTHR23271">
    <property type="entry name" value="HEPATOCELLULAR CARCINOMA-ASSOCIATED ANTIGEN 66"/>
    <property type="match status" value="1"/>
</dbReference>
<dbReference type="GO" id="GO:0032040">
    <property type="term" value="C:small-subunit processome"/>
    <property type="evidence" value="ECO:0007669"/>
    <property type="project" value="TreeGrafter"/>
</dbReference>
<feature type="domain" description="U3 small nucleolar RNA-associated protein 6 N-terminal" evidence="6">
    <location>
        <begin position="8"/>
        <end position="79"/>
    </location>
</feature>
<dbReference type="GO" id="GO:0000462">
    <property type="term" value="P:maturation of SSU-rRNA from tricistronic rRNA transcript (SSU-rRNA, 5.8S rRNA, LSU-rRNA)"/>
    <property type="evidence" value="ECO:0007669"/>
    <property type="project" value="InterPro"/>
</dbReference>
<evidence type="ECO:0000256" key="2">
    <source>
        <dbReference type="ARBA" id="ARBA00010734"/>
    </source>
</evidence>
<dbReference type="InterPro" id="IPR011990">
    <property type="entry name" value="TPR-like_helical_dom_sf"/>
</dbReference>
<dbReference type="GeneID" id="9832664"/>
<dbReference type="Proteomes" id="UP000009170">
    <property type="component" value="Unassembled WGS sequence"/>
</dbReference>
<dbReference type="GO" id="GO:0034388">
    <property type="term" value="C:Pwp2p-containing subcomplex of 90S preribosome"/>
    <property type="evidence" value="ECO:0007669"/>
    <property type="project" value="TreeGrafter"/>
</dbReference>
<reference evidence="8" key="1">
    <citation type="journal article" date="2006" name="Proc. Natl. Acad. Sci. U.S.A.">
        <title>Genome analysis of the smallest free-living eukaryote Ostreococcus tauri unveils many unique features.</title>
        <authorList>
            <person name="Derelle E."/>
            <person name="Ferraz C."/>
            <person name="Rombauts S."/>
            <person name="Rouze P."/>
            <person name="Worden A.Z."/>
            <person name="Robbens S."/>
            <person name="Partensky F."/>
            <person name="Degroeve S."/>
            <person name="Echeynie S."/>
            <person name="Cooke R."/>
            <person name="Saeys Y."/>
            <person name="Wuyts J."/>
            <person name="Jabbari K."/>
            <person name="Bowler C."/>
            <person name="Panaud O."/>
            <person name="Piegu B."/>
            <person name="Ball S.G."/>
            <person name="Ral J.-P."/>
            <person name="Bouget F.-Y."/>
            <person name="Piganeau G."/>
            <person name="De Baets B."/>
            <person name="Picard A."/>
            <person name="Delseny M."/>
            <person name="Demaille J."/>
            <person name="Van de Peer Y."/>
            <person name="Moreau H."/>
        </authorList>
    </citation>
    <scope>NUCLEOTIDE SEQUENCE [LARGE SCALE GENOMIC DNA]</scope>
    <source>
        <strain evidence="8">OTTH 0595 / CCAP 157/2 / RCC745</strain>
    </source>
</reference>
<organism evidence="7 8">
    <name type="scientific">Ostreococcus tauri</name>
    <name type="common">Marine green alga</name>
    <dbReference type="NCBI Taxonomy" id="70448"/>
    <lineage>
        <taxon>Eukaryota</taxon>
        <taxon>Viridiplantae</taxon>
        <taxon>Chlorophyta</taxon>
        <taxon>Mamiellophyceae</taxon>
        <taxon>Mamiellales</taxon>
        <taxon>Bathycoccaceae</taxon>
        <taxon>Ostreococcus</taxon>
    </lineage>
</organism>
<dbReference type="PANTHER" id="PTHR23271:SF1">
    <property type="entry name" value="U3 SMALL NUCLEOLAR RNA-ASSOCIATED PROTEIN 6 HOMOLOG"/>
    <property type="match status" value="1"/>
</dbReference>
<evidence type="ECO:0000313" key="8">
    <source>
        <dbReference type="Proteomes" id="UP000009170"/>
    </source>
</evidence>
<evidence type="ECO:0000256" key="4">
    <source>
        <dbReference type="ARBA" id="ARBA00022737"/>
    </source>
</evidence>
<dbReference type="InterPro" id="IPR013949">
    <property type="entry name" value="Utp6"/>
</dbReference>
<comment type="subcellular location">
    <subcellularLocation>
        <location evidence="1">Nucleus</location>
        <location evidence="1">Nucleolus</location>
    </subcellularLocation>
</comment>
<evidence type="ECO:0000256" key="1">
    <source>
        <dbReference type="ARBA" id="ARBA00004604"/>
    </source>
</evidence>
<dbReference type="KEGG" id="ota:OT_ostta02g00960"/>
<keyword evidence="8" id="KW-1185">Reference proteome</keyword>
<dbReference type="STRING" id="70448.A0A090M7D4"/>
<dbReference type="EMBL" id="CAID01000002">
    <property type="protein sequence ID" value="CEG00948.1"/>
    <property type="molecule type" value="Genomic_DNA"/>
</dbReference>
<evidence type="ECO:0000256" key="3">
    <source>
        <dbReference type="ARBA" id="ARBA00022552"/>
    </source>
</evidence>
<keyword evidence="3" id="KW-0698">rRNA processing</keyword>
<evidence type="ECO:0000259" key="6">
    <source>
        <dbReference type="Pfam" id="PF08640"/>
    </source>
</evidence>
<proteinExistence type="inferred from homology"/>
<dbReference type="SUPFAM" id="SSF48452">
    <property type="entry name" value="TPR-like"/>
    <property type="match status" value="1"/>
</dbReference>
<dbReference type="OrthoDB" id="28112at2759"/>
<dbReference type="RefSeq" id="XP_022840692.1">
    <property type="nucleotide sequence ID" value="XM_022984997.1"/>
</dbReference>
<dbReference type="SMART" id="SM00386">
    <property type="entry name" value="HAT"/>
    <property type="match status" value="4"/>
</dbReference>
<dbReference type="InterPro" id="IPR055347">
    <property type="entry name" value="UTP6_N"/>
</dbReference>
<dbReference type="GO" id="GO:0030515">
    <property type="term" value="F:snoRNA binding"/>
    <property type="evidence" value="ECO:0007669"/>
    <property type="project" value="InterPro"/>
</dbReference>